<gene>
    <name evidence="6" type="ORF">BAQU_1331</name>
</gene>
<sequence>MPRKKSHRNAWGTVVARYRRGTDIQVGWIARYVSPLQGDGSVNRNFPLESKAQAFSWLDAEHELVKLHERGEREWLRPSQRKKAKERSNVLFDNYADQWIASYQTKNGKPLRGTSRRKLLVDIQHLKDSFGQMKVTDIHTSDIRKWLDNCPLNGDYARYHAYKTMRAIMSAAAAPGIDGEAAIIDQSPCTMPISRPESKQSKIDPPTPEQLRTIYENMPDYTRISVYLSATAGGMRESEVCALQRRDIDLKNHVLHIRHSINRGASDRGELRIDDPKTKNSIRDVVIPERLIPMLEEHLNLFTANNPSAMVLQSKTSNIVPRTLLYKHFKEAAIKAKRPDLHFHTLRAAATTNLVLSGGTLAEVMQFAGHSDSKTAVEKYQRVLGEHKRKVADNLGERLITTPRNKAEINREIEHLQSQIKLLNERIKQLSKELENKD</sequence>
<keyword evidence="7" id="KW-1185">Reference proteome</keyword>
<dbReference type="Gene3D" id="1.10.443.10">
    <property type="entry name" value="Intergrase catalytic core"/>
    <property type="match status" value="1"/>
</dbReference>
<dbReference type="AlphaFoldDB" id="A0A261G769"/>
<keyword evidence="3" id="KW-0233">DNA recombination</keyword>
<name>A0A261G769_9BIFI</name>
<evidence type="ECO:0000256" key="3">
    <source>
        <dbReference type="ARBA" id="ARBA00023172"/>
    </source>
</evidence>
<feature type="coiled-coil region" evidence="4">
    <location>
        <begin position="406"/>
        <end position="433"/>
    </location>
</feature>
<comment type="caution">
    <text evidence="6">The sequence shown here is derived from an EMBL/GenBank/DDBJ whole genome shotgun (WGS) entry which is preliminary data.</text>
</comment>
<dbReference type="SUPFAM" id="SSF56349">
    <property type="entry name" value="DNA breaking-rejoining enzymes"/>
    <property type="match status" value="1"/>
</dbReference>
<dbReference type="RefSeq" id="WP_094693823.1">
    <property type="nucleotide sequence ID" value="NZ_JBDNSG010000007.1"/>
</dbReference>
<dbReference type="InterPro" id="IPR013762">
    <property type="entry name" value="Integrase-like_cat_sf"/>
</dbReference>
<dbReference type="Pfam" id="PF00589">
    <property type="entry name" value="Phage_integrase"/>
    <property type="match status" value="1"/>
</dbReference>
<evidence type="ECO:0000256" key="4">
    <source>
        <dbReference type="SAM" id="Coils"/>
    </source>
</evidence>
<protein>
    <submittedName>
        <fullName evidence="6">Site-specific recombinase phage integrase family</fullName>
    </submittedName>
</protein>
<reference evidence="6 7" key="1">
    <citation type="journal article" date="2017" name="BMC Genomics">
        <title>Comparative genomic and phylogenomic analyses of the Bifidobacteriaceae family.</title>
        <authorList>
            <person name="Lugli G.A."/>
            <person name="Milani C."/>
            <person name="Turroni F."/>
            <person name="Duranti S."/>
            <person name="Mancabelli L."/>
            <person name="Mangifesta M."/>
            <person name="Ferrario C."/>
            <person name="Modesto M."/>
            <person name="Mattarelli P."/>
            <person name="Jiri K."/>
            <person name="van Sinderen D."/>
            <person name="Ventura M."/>
        </authorList>
    </citation>
    <scope>NUCLEOTIDE SEQUENCE [LARGE SCALE GENOMIC DNA]</scope>
    <source>
        <strain evidence="6 7">LMG 28769</strain>
    </source>
</reference>
<evidence type="ECO:0000313" key="6">
    <source>
        <dbReference type="EMBL" id="OZG67258.1"/>
    </source>
</evidence>
<dbReference type="GO" id="GO:0003677">
    <property type="term" value="F:DNA binding"/>
    <property type="evidence" value="ECO:0007669"/>
    <property type="project" value="UniProtKB-KW"/>
</dbReference>
<dbReference type="InterPro" id="IPR011010">
    <property type="entry name" value="DNA_brk_join_enz"/>
</dbReference>
<dbReference type="InterPro" id="IPR050090">
    <property type="entry name" value="Tyrosine_recombinase_XerCD"/>
</dbReference>
<dbReference type="EMBL" id="MWXA01000005">
    <property type="protein sequence ID" value="OZG67258.1"/>
    <property type="molecule type" value="Genomic_DNA"/>
</dbReference>
<dbReference type="PANTHER" id="PTHR30349">
    <property type="entry name" value="PHAGE INTEGRASE-RELATED"/>
    <property type="match status" value="1"/>
</dbReference>
<dbReference type="PROSITE" id="PS51898">
    <property type="entry name" value="TYR_RECOMBINASE"/>
    <property type="match status" value="1"/>
</dbReference>
<evidence type="ECO:0000259" key="5">
    <source>
        <dbReference type="PROSITE" id="PS51898"/>
    </source>
</evidence>
<dbReference type="InterPro" id="IPR002104">
    <property type="entry name" value="Integrase_catalytic"/>
</dbReference>
<proteinExistence type="inferred from homology"/>
<evidence type="ECO:0000256" key="1">
    <source>
        <dbReference type="ARBA" id="ARBA00008857"/>
    </source>
</evidence>
<dbReference type="GO" id="GO:0006310">
    <property type="term" value="P:DNA recombination"/>
    <property type="evidence" value="ECO:0007669"/>
    <property type="project" value="UniProtKB-KW"/>
</dbReference>
<dbReference type="PANTHER" id="PTHR30349:SF64">
    <property type="entry name" value="PROPHAGE INTEGRASE INTD-RELATED"/>
    <property type="match status" value="1"/>
</dbReference>
<dbReference type="InterPro" id="IPR010998">
    <property type="entry name" value="Integrase_recombinase_N"/>
</dbReference>
<dbReference type="GO" id="GO:0015074">
    <property type="term" value="P:DNA integration"/>
    <property type="evidence" value="ECO:0007669"/>
    <property type="project" value="InterPro"/>
</dbReference>
<evidence type="ECO:0000313" key="7">
    <source>
        <dbReference type="Proteomes" id="UP000216451"/>
    </source>
</evidence>
<dbReference type="Gene3D" id="1.10.150.130">
    <property type="match status" value="1"/>
</dbReference>
<comment type="similarity">
    <text evidence="1">Belongs to the 'phage' integrase family.</text>
</comment>
<dbReference type="Proteomes" id="UP000216451">
    <property type="component" value="Unassembled WGS sequence"/>
</dbReference>
<organism evidence="6 7">
    <name type="scientific">Bifidobacterium aquikefiri</name>
    <dbReference type="NCBI Taxonomy" id="1653207"/>
    <lineage>
        <taxon>Bacteria</taxon>
        <taxon>Bacillati</taxon>
        <taxon>Actinomycetota</taxon>
        <taxon>Actinomycetes</taxon>
        <taxon>Bifidobacteriales</taxon>
        <taxon>Bifidobacteriaceae</taxon>
        <taxon>Bifidobacterium</taxon>
    </lineage>
</organism>
<keyword evidence="2" id="KW-0238">DNA-binding</keyword>
<accession>A0A261G769</accession>
<dbReference type="CDD" id="cd01189">
    <property type="entry name" value="INT_ICEBs1_C_like"/>
    <property type="match status" value="1"/>
</dbReference>
<keyword evidence="4" id="KW-0175">Coiled coil</keyword>
<evidence type="ECO:0000256" key="2">
    <source>
        <dbReference type="ARBA" id="ARBA00023125"/>
    </source>
</evidence>
<feature type="domain" description="Tyr recombinase" evidence="5">
    <location>
        <begin position="201"/>
        <end position="393"/>
    </location>
</feature>